<dbReference type="InterPro" id="IPR000719">
    <property type="entry name" value="Prot_kinase_dom"/>
</dbReference>
<evidence type="ECO:0000256" key="16">
    <source>
        <dbReference type="SAM" id="Phobius"/>
    </source>
</evidence>
<dbReference type="InterPro" id="IPR013806">
    <property type="entry name" value="Kringle-like"/>
</dbReference>
<dbReference type="InterPro" id="IPR050122">
    <property type="entry name" value="RTK"/>
</dbReference>
<dbReference type="Gene3D" id="1.10.2000.10">
    <property type="entry name" value="Frizzled cysteine-rich domain"/>
    <property type="match status" value="1"/>
</dbReference>
<dbReference type="GO" id="GO:0005886">
    <property type="term" value="C:plasma membrane"/>
    <property type="evidence" value="ECO:0007669"/>
    <property type="project" value="TreeGrafter"/>
</dbReference>
<dbReference type="GO" id="GO:0017147">
    <property type="term" value="F:Wnt-protein binding"/>
    <property type="evidence" value="ECO:0007669"/>
    <property type="project" value="TreeGrafter"/>
</dbReference>
<feature type="binding site" evidence="13">
    <location>
        <position position="650"/>
    </location>
    <ligand>
        <name>Mg(2+)</name>
        <dbReference type="ChEBI" id="CHEBI:18420"/>
    </ligand>
</feature>
<dbReference type="FunFam" id="2.60.40.10:FF:000032">
    <property type="entry name" value="palladin isoform X1"/>
    <property type="match status" value="1"/>
</dbReference>
<dbReference type="InterPro" id="IPR013098">
    <property type="entry name" value="Ig_I-set"/>
</dbReference>
<evidence type="ECO:0000256" key="7">
    <source>
        <dbReference type="ARBA" id="ARBA00022989"/>
    </source>
</evidence>
<dbReference type="InterPro" id="IPR003598">
    <property type="entry name" value="Ig_sub2"/>
</dbReference>
<dbReference type="InterPro" id="IPR018056">
    <property type="entry name" value="Kringle_CS"/>
</dbReference>
<dbReference type="SUPFAM" id="SSF57440">
    <property type="entry name" value="Kringle-like"/>
    <property type="match status" value="1"/>
</dbReference>
<keyword evidence="7 16" id="KW-1133">Transmembrane helix</keyword>
<dbReference type="SMART" id="SM00409">
    <property type="entry name" value="IG"/>
    <property type="match status" value="1"/>
</dbReference>
<proteinExistence type="predicted"/>
<evidence type="ECO:0000259" key="20">
    <source>
        <dbReference type="PROSITE" id="PS50835"/>
    </source>
</evidence>
<dbReference type="InterPro" id="IPR011009">
    <property type="entry name" value="Kinase-like_dom_sf"/>
</dbReference>
<keyword evidence="10" id="KW-0325">Glycoprotein</keyword>
<evidence type="ECO:0000259" key="17">
    <source>
        <dbReference type="PROSITE" id="PS50011"/>
    </source>
</evidence>
<dbReference type="EMBL" id="BDGG01000002">
    <property type="protein sequence ID" value="GAU93808.1"/>
    <property type="molecule type" value="Genomic_DNA"/>
</dbReference>
<dbReference type="AlphaFoldDB" id="A0A1D1V5N1"/>
<feature type="active site" description="Proton acceptor" evidence="12">
    <location>
        <position position="632"/>
    </location>
</feature>
<feature type="region of interest" description="Disordered" evidence="15">
    <location>
        <begin position="1"/>
        <end position="23"/>
    </location>
</feature>
<keyword evidence="6" id="KW-0067">ATP-binding</keyword>
<keyword evidence="3 14" id="KW-0420">Kringle</keyword>
<feature type="domain" description="Protein kinase" evidence="17">
    <location>
        <begin position="495"/>
        <end position="762"/>
    </location>
</feature>
<dbReference type="PROSITE" id="PS50835">
    <property type="entry name" value="IG_LIKE"/>
    <property type="match status" value="1"/>
</dbReference>
<dbReference type="GO" id="GO:0007169">
    <property type="term" value="P:cell surface receptor protein tyrosine kinase signaling pathway"/>
    <property type="evidence" value="ECO:0007669"/>
    <property type="project" value="TreeGrafter"/>
</dbReference>
<keyword evidence="4 16" id="KW-0812">Transmembrane</keyword>
<gene>
    <name evidence="21" type="primary">RvY_05691</name>
    <name evidence="21" type="synonym">RvY_05691.1</name>
    <name evidence="21" type="ORF">RvY_05691-1</name>
</gene>
<dbReference type="SMART" id="SM00408">
    <property type="entry name" value="IGc2"/>
    <property type="match status" value="1"/>
</dbReference>
<dbReference type="InterPro" id="IPR007110">
    <property type="entry name" value="Ig-like_dom"/>
</dbReference>
<keyword evidence="22" id="KW-1185">Reference proteome</keyword>
<evidence type="ECO:0000259" key="18">
    <source>
        <dbReference type="PROSITE" id="PS50038"/>
    </source>
</evidence>
<evidence type="ECO:0000256" key="13">
    <source>
        <dbReference type="PIRSR" id="PIRSR000615-3"/>
    </source>
</evidence>
<evidence type="ECO:0000256" key="5">
    <source>
        <dbReference type="ARBA" id="ARBA00022741"/>
    </source>
</evidence>
<dbReference type="Gene3D" id="2.40.20.10">
    <property type="entry name" value="Plasminogen Kringle 4"/>
    <property type="match status" value="1"/>
</dbReference>
<evidence type="ECO:0000256" key="3">
    <source>
        <dbReference type="ARBA" id="ARBA00022572"/>
    </source>
</evidence>
<feature type="region of interest" description="Disordered" evidence="15">
    <location>
        <begin position="837"/>
        <end position="856"/>
    </location>
</feature>
<feature type="domain" description="FZ" evidence="18">
    <location>
        <begin position="196"/>
        <end position="334"/>
    </location>
</feature>
<keyword evidence="11" id="KW-0393">Immunoglobulin domain</keyword>
<keyword evidence="5" id="KW-0547">Nucleotide-binding</keyword>
<dbReference type="STRING" id="947166.A0A1D1V5N1"/>
<evidence type="ECO:0000256" key="2">
    <source>
        <dbReference type="ARBA" id="ARBA00022553"/>
    </source>
</evidence>
<dbReference type="Pfam" id="PF01392">
    <property type="entry name" value="Fz"/>
    <property type="match status" value="1"/>
</dbReference>
<feature type="domain" description="Kringle" evidence="19">
    <location>
        <begin position="349"/>
        <end position="416"/>
    </location>
</feature>
<feature type="disulfide bond" evidence="14">
    <location>
        <begin position="388"/>
        <end position="411"/>
    </location>
</feature>
<dbReference type="Gene3D" id="1.10.510.10">
    <property type="entry name" value="Transferase(Phosphotransferase) domain 1"/>
    <property type="match status" value="1"/>
</dbReference>
<dbReference type="PIRSF" id="PIRSF000615">
    <property type="entry name" value="TyrPK_CSF1-R"/>
    <property type="match status" value="1"/>
</dbReference>
<dbReference type="GO" id="GO:0046872">
    <property type="term" value="F:metal ion binding"/>
    <property type="evidence" value="ECO:0007669"/>
    <property type="project" value="UniProtKB-KW"/>
</dbReference>
<dbReference type="Gene3D" id="2.60.40.10">
    <property type="entry name" value="Immunoglobulins"/>
    <property type="match status" value="1"/>
</dbReference>
<name>A0A1D1V5N1_RAMVA</name>
<evidence type="ECO:0000256" key="6">
    <source>
        <dbReference type="ARBA" id="ARBA00022840"/>
    </source>
</evidence>
<dbReference type="SMART" id="SM00219">
    <property type="entry name" value="TyrKc"/>
    <property type="match status" value="1"/>
</dbReference>
<dbReference type="PRINTS" id="PR00018">
    <property type="entry name" value="KRINGLE"/>
</dbReference>
<dbReference type="GO" id="GO:0004714">
    <property type="term" value="F:transmembrane receptor protein tyrosine kinase activity"/>
    <property type="evidence" value="ECO:0007669"/>
    <property type="project" value="TreeGrafter"/>
</dbReference>
<feature type="binding site" evidence="13">
    <location>
        <position position="637"/>
    </location>
    <ligand>
        <name>Mg(2+)</name>
        <dbReference type="ChEBI" id="CHEBI:18420"/>
    </ligand>
</feature>
<feature type="region of interest" description="Disordered" evidence="15">
    <location>
        <begin position="769"/>
        <end position="809"/>
    </location>
</feature>
<evidence type="ECO:0000256" key="4">
    <source>
        <dbReference type="ARBA" id="ARBA00022692"/>
    </source>
</evidence>
<evidence type="ECO:0000259" key="19">
    <source>
        <dbReference type="PROSITE" id="PS50070"/>
    </source>
</evidence>
<feature type="compositionally biased region" description="Low complexity" evidence="15">
    <location>
        <begin position="784"/>
        <end position="807"/>
    </location>
</feature>
<evidence type="ECO:0000256" key="14">
    <source>
        <dbReference type="PROSITE-ProRule" id="PRU00121"/>
    </source>
</evidence>
<feature type="compositionally biased region" description="Polar residues" evidence="15">
    <location>
        <begin position="847"/>
        <end position="856"/>
    </location>
</feature>
<keyword evidence="13" id="KW-0460">Magnesium</keyword>
<keyword evidence="13" id="KW-0479">Metal-binding</keyword>
<dbReference type="GO" id="GO:0043235">
    <property type="term" value="C:receptor complex"/>
    <property type="evidence" value="ECO:0007669"/>
    <property type="project" value="TreeGrafter"/>
</dbReference>
<feature type="domain" description="Ig-like" evidence="20">
    <location>
        <begin position="34"/>
        <end position="138"/>
    </location>
</feature>
<dbReference type="PANTHER" id="PTHR24416">
    <property type="entry name" value="TYROSINE-PROTEIN KINASE RECEPTOR"/>
    <property type="match status" value="1"/>
</dbReference>
<reference evidence="21 22" key="1">
    <citation type="journal article" date="2016" name="Nat. Commun.">
        <title>Extremotolerant tardigrade genome and improved radiotolerance of human cultured cells by tardigrade-unique protein.</title>
        <authorList>
            <person name="Hashimoto T."/>
            <person name="Horikawa D.D."/>
            <person name="Saito Y."/>
            <person name="Kuwahara H."/>
            <person name="Kozuka-Hata H."/>
            <person name="Shin-I T."/>
            <person name="Minakuchi Y."/>
            <person name="Ohishi K."/>
            <person name="Motoyama A."/>
            <person name="Aizu T."/>
            <person name="Enomoto A."/>
            <person name="Kondo K."/>
            <person name="Tanaka S."/>
            <person name="Hara Y."/>
            <person name="Koshikawa S."/>
            <person name="Sagara H."/>
            <person name="Miura T."/>
            <person name="Yokobori S."/>
            <person name="Miyagawa K."/>
            <person name="Suzuki Y."/>
            <person name="Kubo T."/>
            <person name="Oyama M."/>
            <person name="Kohara Y."/>
            <person name="Fujiyama A."/>
            <person name="Arakawa K."/>
            <person name="Katayama T."/>
            <person name="Toyoda A."/>
            <person name="Kunieda T."/>
        </authorList>
    </citation>
    <scope>NUCLEOTIDE SEQUENCE [LARGE SCALE GENOMIC DNA]</scope>
    <source>
        <strain evidence="21 22">YOKOZUNA-1</strain>
    </source>
</reference>
<dbReference type="SMART" id="SM00130">
    <property type="entry name" value="KR"/>
    <property type="match status" value="1"/>
</dbReference>
<dbReference type="GO" id="GO:0005524">
    <property type="term" value="F:ATP binding"/>
    <property type="evidence" value="ECO:0007669"/>
    <property type="project" value="UniProtKB-KW"/>
</dbReference>
<dbReference type="PROSITE" id="PS00021">
    <property type="entry name" value="KRINGLE_1"/>
    <property type="match status" value="1"/>
</dbReference>
<sequence length="903" mass="100030">MADEESVSISSDLGNANDPLDADVVTTPAETTMPSTEAEEALITTTRSSNFLHIVEPLPNITVNSGKEVRLKCHVKGHPKPKVRWFKNEAPLEAERRGRVTIRKEHDGSKIRIRNLDVPDTGYYRCEASNGFDKVETTGILKVLMVPGRSSTPLEIEELEDTADYTVGDVTHIDEDVEDPMSLVPGASSIRAPNLKGPGTCQPYKGTACAKFLQNTTVFTSGTQSIAQIEEGLMAAFSLVPKQTDLSTQCAEYAVPSLCYHMLPVCDEHGSRPEARDTKIRRQLCRDECELLETEICRKEYAVANQHPVLKEFTPDCADLPPTSSVEHRRCIRLGLRAPTRAEKLTREECYEGNGQGYTGVQKMTESGEECRKWDGVHYPDMAHHNYCRNPNGNMVKPWCYNAKTEVPEKCHIAQCTPPPDNMMNNLVLIAASGAALLLLIAIVSLCICIRRRMAKKQSKSAFKANIKANPLELNALIPKYQIHGHVPEVQMNNLRFLDVLGDGAFGKVYAGDLMTDGGIRPVIIRMAREGGGAKLKQDFLRELAQWSDYRHPNVSALVGSHQGNEPFALLFEHSTCGDLHEYLEAMADHSPNWKSDKSNVDCHSSVTYLQMATQVAAGLEYLAANLFVHRDVATKNCWVFDNGQIKVADHGVGPSRYPMDYSRVGNATIPIRWMAPEAINYGQSTLHSSVWSFGVLMWEIWTQGMQPYFGFSHQEILEMIRTRHLLAQPEDCSANIYALMVECWHENPVRRPSFKELHQRLKSWEAVRPGLTVSSNQDHGSGRSRSTASQHSSSGPNSQSNNTGSTHISNGFVPILPLPQFSFGGVPNSPAFSAKFGSSFPRRQPAGTQTMTSGTMAVPPSPLLRGSAMNTPVFRGPKFSVNQSVPSIMNNLEFESFRTTNL</sequence>
<evidence type="ECO:0000256" key="8">
    <source>
        <dbReference type="ARBA" id="ARBA00023136"/>
    </source>
</evidence>
<accession>A0A1D1V5N1</accession>
<dbReference type="InterPro" id="IPR036179">
    <property type="entry name" value="Ig-like_dom_sf"/>
</dbReference>
<dbReference type="InterPro" id="IPR020635">
    <property type="entry name" value="Tyr_kinase_cat_dom"/>
</dbReference>
<evidence type="ECO:0000256" key="1">
    <source>
        <dbReference type="ARBA" id="ARBA00004479"/>
    </source>
</evidence>
<dbReference type="CDD" id="cd00108">
    <property type="entry name" value="KR"/>
    <property type="match status" value="1"/>
</dbReference>
<dbReference type="InterPro" id="IPR038178">
    <property type="entry name" value="Kringle_sf"/>
</dbReference>
<keyword evidence="9 14" id="KW-1015">Disulfide bond</keyword>
<dbReference type="CDD" id="cd07459">
    <property type="entry name" value="CRD_TK_ROR_like"/>
    <property type="match status" value="1"/>
</dbReference>
<dbReference type="InterPro" id="IPR001245">
    <property type="entry name" value="Ser-Thr/Tyr_kinase_cat_dom"/>
</dbReference>
<dbReference type="SUPFAM" id="SSF56112">
    <property type="entry name" value="Protein kinase-like (PK-like)"/>
    <property type="match status" value="1"/>
</dbReference>
<dbReference type="Pfam" id="PF07714">
    <property type="entry name" value="PK_Tyr_Ser-Thr"/>
    <property type="match status" value="1"/>
</dbReference>
<dbReference type="Proteomes" id="UP000186922">
    <property type="component" value="Unassembled WGS sequence"/>
</dbReference>
<evidence type="ECO:0008006" key="23">
    <source>
        <dbReference type="Google" id="ProtNLM"/>
    </source>
</evidence>
<dbReference type="PRINTS" id="PR00109">
    <property type="entry name" value="TYRKINASE"/>
</dbReference>
<dbReference type="OrthoDB" id="2431000at2759"/>
<keyword evidence="2" id="KW-0597">Phosphoprotein</keyword>
<evidence type="ECO:0000256" key="10">
    <source>
        <dbReference type="ARBA" id="ARBA00023180"/>
    </source>
</evidence>
<comment type="caution">
    <text evidence="14">Lacks conserved residue(s) required for the propagation of feature annotation.</text>
</comment>
<evidence type="ECO:0000256" key="15">
    <source>
        <dbReference type="SAM" id="MobiDB-lite"/>
    </source>
</evidence>
<dbReference type="PANTHER" id="PTHR24416:SF611">
    <property type="entry name" value="TYROSINE-PROTEIN KINASE TRANSMEMBRANE RECEPTOR ROR"/>
    <property type="match status" value="1"/>
</dbReference>
<evidence type="ECO:0000256" key="12">
    <source>
        <dbReference type="PIRSR" id="PIRSR000615-1"/>
    </source>
</evidence>
<dbReference type="InterPro" id="IPR041775">
    <property type="entry name" value="Ror-like_CRD"/>
</dbReference>
<dbReference type="InterPro" id="IPR020067">
    <property type="entry name" value="Frizzled_dom"/>
</dbReference>
<dbReference type="InterPro" id="IPR036790">
    <property type="entry name" value="Frizzled_dom_sf"/>
</dbReference>
<dbReference type="PROSITE" id="PS50038">
    <property type="entry name" value="FZ"/>
    <property type="match status" value="1"/>
</dbReference>
<dbReference type="InterPro" id="IPR000001">
    <property type="entry name" value="Kringle"/>
</dbReference>
<dbReference type="PROSITE" id="PS50011">
    <property type="entry name" value="PROTEIN_KINASE_DOM"/>
    <property type="match status" value="1"/>
</dbReference>
<protein>
    <recommendedName>
        <fullName evidence="23">Receptor protein-tyrosine kinase</fullName>
    </recommendedName>
</protein>
<dbReference type="Pfam" id="PF07679">
    <property type="entry name" value="I-set"/>
    <property type="match status" value="1"/>
</dbReference>
<dbReference type="InterPro" id="IPR013783">
    <property type="entry name" value="Ig-like_fold"/>
</dbReference>
<dbReference type="Pfam" id="PF00051">
    <property type="entry name" value="Kringle"/>
    <property type="match status" value="1"/>
</dbReference>
<keyword evidence="8 16" id="KW-0472">Membrane</keyword>
<comment type="subcellular location">
    <subcellularLocation>
        <location evidence="1">Membrane</location>
        <topology evidence="1">Single-pass type I membrane protein</topology>
    </subcellularLocation>
</comment>
<evidence type="ECO:0000313" key="21">
    <source>
        <dbReference type="EMBL" id="GAU93808.1"/>
    </source>
</evidence>
<evidence type="ECO:0000313" key="22">
    <source>
        <dbReference type="Proteomes" id="UP000186922"/>
    </source>
</evidence>
<dbReference type="InterPro" id="IPR003599">
    <property type="entry name" value="Ig_sub"/>
</dbReference>
<dbReference type="SUPFAM" id="SSF48726">
    <property type="entry name" value="Immunoglobulin"/>
    <property type="match status" value="1"/>
</dbReference>
<feature type="transmembrane region" description="Helical" evidence="16">
    <location>
        <begin position="427"/>
        <end position="450"/>
    </location>
</feature>
<dbReference type="PROSITE" id="PS50070">
    <property type="entry name" value="KRINGLE_2"/>
    <property type="match status" value="1"/>
</dbReference>
<comment type="caution">
    <text evidence="21">The sequence shown here is derived from an EMBL/GenBank/DDBJ whole genome shotgun (WGS) entry which is preliminary data.</text>
</comment>
<evidence type="ECO:0000256" key="9">
    <source>
        <dbReference type="ARBA" id="ARBA00023157"/>
    </source>
</evidence>
<evidence type="ECO:0000256" key="11">
    <source>
        <dbReference type="ARBA" id="ARBA00023319"/>
    </source>
</evidence>
<organism evidence="21 22">
    <name type="scientific">Ramazzottius varieornatus</name>
    <name type="common">Water bear</name>
    <name type="synonym">Tardigrade</name>
    <dbReference type="NCBI Taxonomy" id="947166"/>
    <lineage>
        <taxon>Eukaryota</taxon>
        <taxon>Metazoa</taxon>
        <taxon>Ecdysozoa</taxon>
        <taxon>Tardigrada</taxon>
        <taxon>Eutardigrada</taxon>
        <taxon>Parachela</taxon>
        <taxon>Hypsibioidea</taxon>
        <taxon>Ramazzottiidae</taxon>
        <taxon>Ramazzottius</taxon>
    </lineage>
</organism>